<keyword evidence="1" id="KW-0175">Coiled coil</keyword>
<evidence type="ECO:0000256" key="2">
    <source>
        <dbReference type="SAM" id="Phobius"/>
    </source>
</evidence>
<feature type="coiled-coil region" evidence="1">
    <location>
        <begin position="46"/>
        <end position="83"/>
    </location>
</feature>
<proteinExistence type="predicted"/>
<feature type="transmembrane region" description="Helical" evidence="2">
    <location>
        <begin position="6"/>
        <end position="25"/>
    </location>
</feature>
<keyword evidence="2" id="KW-0472">Membrane</keyword>
<name>A0ABS6FIH9_9FIRM</name>
<dbReference type="Proteomes" id="UP000783742">
    <property type="component" value="Unassembled WGS sequence"/>
</dbReference>
<keyword evidence="2" id="KW-1133">Transmembrane helix</keyword>
<reference evidence="3 4" key="1">
    <citation type="submission" date="2021-06" db="EMBL/GenBank/DDBJ databases">
        <authorList>
            <person name="Sun Q."/>
            <person name="Li D."/>
        </authorList>
    </citation>
    <scope>NUCLEOTIDE SEQUENCE [LARGE SCALE GENOMIC DNA]</scope>
    <source>
        <strain evidence="3 4">MSJ-1</strain>
    </source>
</reference>
<comment type="caution">
    <text evidence="3">The sequence shown here is derived from an EMBL/GenBank/DDBJ whole genome shotgun (WGS) entry which is preliminary data.</text>
</comment>
<keyword evidence="2" id="KW-0812">Transmembrane</keyword>
<keyword evidence="4" id="KW-1185">Reference proteome</keyword>
<dbReference type="EMBL" id="JAHLQO010000003">
    <property type="protein sequence ID" value="MBU5669031.1"/>
    <property type="molecule type" value="Genomic_DNA"/>
</dbReference>
<protein>
    <submittedName>
        <fullName evidence="3">Uncharacterized protein</fullName>
    </submittedName>
</protein>
<organism evidence="3 4">
    <name type="scientific">Peptoniphilus ovalis</name>
    <dbReference type="NCBI Taxonomy" id="2841503"/>
    <lineage>
        <taxon>Bacteria</taxon>
        <taxon>Bacillati</taxon>
        <taxon>Bacillota</taxon>
        <taxon>Tissierellia</taxon>
        <taxon>Tissierellales</taxon>
        <taxon>Peptoniphilaceae</taxon>
        <taxon>Peptoniphilus</taxon>
    </lineage>
</organism>
<gene>
    <name evidence="3" type="ORF">KQI68_04160</name>
</gene>
<evidence type="ECO:0000313" key="4">
    <source>
        <dbReference type="Proteomes" id="UP000783742"/>
    </source>
</evidence>
<accession>A0ABS6FIH9</accession>
<dbReference type="RefSeq" id="WP_216548880.1">
    <property type="nucleotide sequence ID" value="NZ_JAHLQO010000003.1"/>
</dbReference>
<sequence>MKNNFKILISIGILFLGFVFTFFGLKNMRSMKTSYFKISRENTSILAELENSKKNYDYLNQTLNNKKTRVENLNNELEKFDIISSKSSEIEDLNLKLQDSILFFQNNFFDNYFESHNKIKDEKSLNGIFINSDLDDISIKSNLAMLPYIINSPINYVLNQKIGRHNAKVYENLGILKYLENGDNYLIKSIILNDSSEISNLVEDKNKISLSVRDYYSVYKNIYKQSISSNKFIDSKNLNFNDINENEIKNNNEFNTLNAIAIEILNTSVNYLNDFNISKDGKETKLLNNEEVLMSEKSIDNKIITTYYNNIYGYDYNFIDEIN</sequence>
<evidence type="ECO:0000256" key="1">
    <source>
        <dbReference type="SAM" id="Coils"/>
    </source>
</evidence>
<evidence type="ECO:0000313" key="3">
    <source>
        <dbReference type="EMBL" id="MBU5669031.1"/>
    </source>
</evidence>